<dbReference type="AlphaFoldDB" id="A0A8T0F6Q6"/>
<keyword evidence="2" id="KW-1185">Reference proteome</keyword>
<gene>
    <name evidence="1" type="ORF">HNY73_008515</name>
</gene>
<reference evidence="1" key="1">
    <citation type="journal article" date="2020" name="bioRxiv">
        <title>Chromosome-level reference genome of the European wasp spider Argiope bruennichi: a resource for studies on range expansion and evolutionary adaptation.</title>
        <authorList>
            <person name="Sheffer M.M."/>
            <person name="Hoppe A."/>
            <person name="Krehenwinkel H."/>
            <person name="Uhl G."/>
            <person name="Kuss A.W."/>
            <person name="Jensen L."/>
            <person name="Jensen C."/>
            <person name="Gillespie R.G."/>
            <person name="Hoff K.J."/>
            <person name="Prost S."/>
        </authorList>
    </citation>
    <scope>NUCLEOTIDE SEQUENCE</scope>
</reference>
<protein>
    <submittedName>
        <fullName evidence="1">Uncharacterized protein</fullName>
    </submittedName>
</protein>
<accession>A0A8T0F6Q6</accession>
<dbReference type="EMBL" id="JABXBU010000015">
    <property type="protein sequence ID" value="KAF8786856.1"/>
    <property type="molecule type" value="Genomic_DNA"/>
</dbReference>
<comment type="caution">
    <text evidence="1">The sequence shown here is derived from an EMBL/GenBank/DDBJ whole genome shotgun (WGS) entry which is preliminary data.</text>
</comment>
<proteinExistence type="predicted"/>
<evidence type="ECO:0000313" key="1">
    <source>
        <dbReference type="EMBL" id="KAF8786856.1"/>
    </source>
</evidence>
<evidence type="ECO:0000313" key="2">
    <source>
        <dbReference type="Proteomes" id="UP000807504"/>
    </source>
</evidence>
<name>A0A8T0F6Q6_ARGBR</name>
<reference evidence="1" key="2">
    <citation type="submission" date="2020-06" db="EMBL/GenBank/DDBJ databases">
        <authorList>
            <person name="Sheffer M."/>
        </authorList>
    </citation>
    <scope>NUCLEOTIDE SEQUENCE</scope>
</reference>
<organism evidence="1 2">
    <name type="scientific">Argiope bruennichi</name>
    <name type="common">Wasp spider</name>
    <name type="synonym">Aranea bruennichi</name>
    <dbReference type="NCBI Taxonomy" id="94029"/>
    <lineage>
        <taxon>Eukaryota</taxon>
        <taxon>Metazoa</taxon>
        <taxon>Ecdysozoa</taxon>
        <taxon>Arthropoda</taxon>
        <taxon>Chelicerata</taxon>
        <taxon>Arachnida</taxon>
        <taxon>Araneae</taxon>
        <taxon>Araneomorphae</taxon>
        <taxon>Entelegynae</taxon>
        <taxon>Araneoidea</taxon>
        <taxon>Araneidae</taxon>
        <taxon>Argiope</taxon>
    </lineage>
</organism>
<dbReference type="Proteomes" id="UP000807504">
    <property type="component" value="Unassembled WGS sequence"/>
</dbReference>
<sequence length="89" mass="9781">MIKCVGEPTDFDHVVPELNLPSSHLYLREFGGESLVLAKERLEAGTVLGTYKGHLQQPVTEDSNGLLKVSGQLLEESTKVYSVSHKSLE</sequence>